<evidence type="ECO:0000256" key="4">
    <source>
        <dbReference type="ARBA" id="ARBA00022771"/>
    </source>
</evidence>
<sequence>MSTSKMENMVTPKSTLSASIFSLRELHDRTPQQRYTRLADLDYIKECVEAVRAAEKDRDLPPVPIFGGGDCFSSEDYCTRVESTGVDGDGVLLSSLGYSQRSKNIENGTSVLAKGWILYARFVTNLPISGGLIDHLPQYAEYGLNHFGSDTAGVNTTRRYRCGALSFQYRYVPIGLLERLPAPINERAPPWSQ</sequence>
<dbReference type="InterPro" id="IPR013785">
    <property type="entry name" value="Aldolase_TIM"/>
</dbReference>
<comment type="catalytic activity">
    <reaction evidence="7">
        <text>a 5,6-dihydrouridine in mRNA + NAD(+) = a uridine in mRNA + NADH + H(+)</text>
        <dbReference type="Rhea" id="RHEA:69851"/>
        <dbReference type="Rhea" id="RHEA-COMP:14658"/>
        <dbReference type="Rhea" id="RHEA-COMP:17789"/>
        <dbReference type="ChEBI" id="CHEBI:15378"/>
        <dbReference type="ChEBI" id="CHEBI:57540"/>
        <dbReference type="ChEBI" id="CHEBI:57945"/>
        <dbReference type="ChEBI" id="CHEBI:65315"/>
        <dbReference type="ChEBI" id="CHEBI:74443"/>
    </reaction>
    <physiologicalReaction direction="right-to-left" evidence="7">
        <dbReference type="Rhea" id="RHEA:69853"/>
    </physiologicalReaction>
</comment>
<dbReference type="EMBL" id="KN818238">
    <property type="protein sequence ID" value="KIL66081.1"/>
    <property type="molecule type" value="Genomic_DNA"/>
</dbReference>
<evidence type="ECO:0000256" key="2">
    <source>
        <dbReference type="ARBA" id="ARBA00012376"/>
    </source>
</evidence>
<dbReference type="InParanoid" id="A0A0C2X9U7"/>
<dbReference type="PANTHER" id="PTHR45846:SF1">
    <property type="entry name" value="TRNA-DIHYDROURIDINE(47) SYNTHASE [NAD(P)(+)]-LIKE"/>
    <property type="match status" value="1"/>
</dbReference>
<dbReference type="PANTHER" id="PTHR45846">
    <property type="entry name" value="TRNA-DIHYDROURIDINE(47) SYNTHASE [NAD(P)(+)]-LIKE"/>
    <property type="match status" value="1"/>
</dbReference>
<dbReference type="GO" id="GO:0008270">
    <property type="term" value="F:zinc ion binding"/>
    <property type="evidence" value="ECO:0007669"/>
    <property type="project" value="UniProtKB-KW"/>
</dbReference>
<evidence type="ECO:0000256" key="6">
    <source>
        <dbReference type="ARBA" id="ARBA00048266"/>
    </source>
</evidence>
<organism evidence="10 11">
    <name type="scientific">Amanita muscaria (strain Koide BX008)</name>
    <dbReference type="NCBI Taxonomy" id="946122"/>
    <lineage>
        <taxon>Eukaryota</taxon>
        <taxon>Fungi</taxon>
        <taxon>Dikarya</taxon>
        <taxon>Basidiomycota</taxon>
        <taxon>Agaricomycotina</taxon>
        <taxon>Agaricomycetes</taxon>
        <taxon>Agaricomycetidae</taxon>
        <taxon>Agaricales</taxon>
        <taxon>Pluteineae</taxon>
        <taxon>Amanitaceae</taxon>
        <taxon>Amanita</taxon>
    </lineage>
</organism>
<dbReference type="GO" id="GO:0102265">
    <property type="term" value="F:tRNA-dihydrouridine47 synthase activity"/>
    <property type="evidence" value="ECO:0007669"/>
    <property type="project" value="UniProtKB-EC"/>
</dbReference>
<evidence type="ECO:0000256" key="3">
    <source>
        <dbReference type="ARBA" id="ARBA00022143"/>
    </source>
</evidence>
<dbReference type="Proteomes" id="UP000054549">
    <property type="component" value="Unassembled WGS sequence"/>
</dbReference>
<keyword evidence="4" id="KW-0479">Metal-binding</keyword>
<protein>
    <recommendedName>
        <fullName evidence="3">tRNA-dihydrouridine(47) synthase [NAD(P)(+)]</fullName>
        <ecNumber evidence="2">1.3.1.89</ecNumber>
    </recommendedName>
    <alternativeName>
        <fullName evidence="5">tRNA-dihydrouridine synthase 3</fullName>
    </alternativeName>
</protein>
<comment type="similarity">
    <text evidence="1">Belongs to the Dus family. Dus3 subfamily.</text>
</comment>
<evidence type="ECO:0000256" key="9">
    <source>
        <dbReference type="ARBA" id="ARBA00049513"/>
    </source>
</evidence>
<evidence type="ECO:0000313" key="11">
    <source>
        <dbReference type="Proteomes" id="UP000054549"/>
    </source>
</evidence>
<evidence type="ECO:0000256" key="5">
    <source>
        <dbReference type="ARBA" id="ARBA00031322"/>
    </source>
</evidence>
<comment type="catalytic activity">
    <reaction evidence="9">
        <text>5,6-dihydrouridine(47) in tRNA + NADP(+) = uridine(47) in tRNA + NADPH + H(+)</text>
        <dbReference type="Rhea" id="RHEA:53360"/>
        <dbReference type="Rhea" id="RHEA-COMP:13539"/>
        <dbReference type="Rhea" id="RHEA-COMP:13540"/>
        <dbReference type="ChEBI" id="CHEBI:15378"/>
        <dbReference type="ChEBI" id="CHEBI:57783"/>
        <dbReference type="ChEBI" id="CHEBI:58349"/>
        <dbReference type="ChEBI" id="CHEBI:65315"/>
        <dbReference type="ChEBI" id="CHEBI:74443"/>
        <dbReference type="EC" id="1.3.1.89"/>
    </reaction>
    <physiologicalReaction direction="right-to-left" evidence="9">
        <dbReference type="Rhea" id="RHEA:53362"/>
    </physiologicalReaction>
</comment>
<keyword evidence="4" id="KW-0862">Zinc</keyword>
<name>A0A0C2X9U7_AMAMK</name>
<dbReference type="GO" id="GO:0003723">
    <property type="term" value="F:RNA binding"/>
    <property type="evidence" value="ECO:0007669"/>
    <property type="project" value="TreeGrafter"/>
</dbReference>
<dbReference type="SUPFAM" id="SSF51395">
    <property type="entry name" value="FMN-linked oxidoreductases"/>
    <property type="match status" value="1"/>
</dbReference>
<keyword evidence="11" id="KW-1185">Reference proteome</keyword>
<dbReference type="Gene3D" id="3.20.20.70">
    <property type="entry name" value="Aldolase class I"/>
    <property type="match status" value="1"/>
</dbReference>
<dbReference type="HOGENOM" id="CLU_1408399_0_0_1"/>
<comment type="catalytic activity">
    <reaction evidence="8">
        <text>a 5,6-dihydrouridine in mRNA + NADP(+) = a uridine in mRNA + NADPH + H(+)</text>
        <dbReference type="Rhea" id="RHEA:69855"/>
        <dbReference type="Rhea" id="RHEA-COMP:14658"/>
        <dbReference type="Rhea" id="RHEA-COMP:17789"/>
        <dbReference type="ChEBI" id="CHEBI:15378"/>
        <dbReference type="ChEBI" id="CHEBI:57783"/>
        <dbReference type="ChEBI" id="CHEBI:58349"/>
        <dbReference type="ChEBI" id="CHEBI:65315"/>
        <dbReference type="ChEBI" id="CHEBI:74443"/>
    </reaction>
    <physiologicalReaction direction="right-to-left" evidence="8">
        <dbReference type="Rhea" id="RHEA:69857"/>
    </physiologicalReaction>
</comment>
<evidence type="ECO:0000256" key="1">
    <source>
        <dbReference type="ARBA" id="ARBA00005451"/>
    </source>
</evidence>
<dbReference type="EC" id="1.3.1.89" evidence="2"/>
<gene>
    <name evidence="10" type="ORF">M378DRAFT_10373</name>
</gene>
<keyword evidence="4" id="KW-0863">Zinc-finger</keyword>
<proteinExistence type="inferred from homology"/>
<comment type="catalytic activity">
    <reaction evidence="6">
        <text>5,6-dihydrouridine(47) in tRNA + NAD(+) = uridine(47) in tRNA + NADH + H(+)</text>
        <dbReference type="Rhea" id="RHEA:53364"/>
        <dbReference type="Rhea" id="RHEA-COMP:13539"/>
        <dbReference type="Rhea" id="RHEA-COMP:13540"/>
        <dbReference type="ChEBI" id="CHEBI:15378"/>
        <dbReference type="ChEBI" id="CHEBI:57540"/>
        <dbReference type="ChEBI" id="CHEBI:57945"/>
        <dbReference type="ChEBI" id="CHEBI:65315"/>
        <dbReference type="ChEBI" id="CHEBI:74443"/>
        <dbReference type="EC" id="1.3.1.89"/>
    </reaction>
    <physiologicalReaction direction="right-to-left" evidence="6">
        <dbReference type="Rhea" id="RHEA:53366"/>
    </physiologicalReaction>
</comment>
<dbReference type="AlphaFoldDB" id="A0A0C2X9U7"/>
<accession>A0A0C2X9U7</accession>
<dbReference type="STRING" id="946122.A0A0C2X9U7"/>
<reference evidence="10 11" key="1">
    <citation type="submission" date="2014-04" db="EMBL/GenBank/DDBJ databases">
        <title>Evolutionary Origins and Diversification of the Mycorrhizal Mutualists.</title>
        <authorList>
            <consortium name="DOE Joint Genome Institute"/>
            <consortium name="Mycorrhizal Genomics Consortium"/>
            <person name="Kohler A."/>
            <person name="Kuo A."/>
            <person name="Nagy L.G."/>
            <person name="Floudas D."/>
            <person name="Copeland A."/>
            <person name="Barry K.W."/>
            <person name="Cichocki N."/>
            <person name="Veneault-Fourrey C."/>
            <person name="LaButti K."/>
            <person name="Lindquist E.A."/>
            <person name="Lipzen A."/>
            <person name="Lundell T."/>
            <person name="Morin E."/>
            <person name="Murat C."/>
            <person name="Riley R."/>
            <person name="Ohm R."/>
            <person name="Sun H."/>
            <person name="Tunlid A."/>
            <person name="Henrissat B."/>
            <person name="Grigoriev I.V."/>
            <person name="Hibbett D.S."/>
            <person name="Martin F."/>
        </authorList>
    </citation>
    <scope>NUCLEOTIDE SEQUENCE [LARGE SCALE GENOMIC DNA]</scope>
    <source>
        <strain evidence="10 11">Koide BX008</strain>
    </source>
</reference>
<evidence type="ECO:0000256" key="8">
    <source>
        <dbReference type="ARBA" id="ARBA00049447"/>
    </source>
</evidence>
<dbReference type="OrthoDB" id="2989959at2759"/>
<evidence type="ECO:0000256" key="7">
    <source>
        <dbReference type="ARBA" id="ARBA00048342"/>
    </source>
</evidence>
<evidence type="ECO:0000313" key="10">
    <source>
        <dbReference type="EMBL" id="KIL66081.1"/>
    </source>
</evidence>